<dbReference type="InterPro" id="IPR037185">
    <property type="entry name" value="EmrE-like"/>
</dbReference>
<feature type="transmembrane region" description="Helical" evidence="5">
    <location>
        <begin position="150"/>
        <end position="170"/>
    </location>
</feature>
<feature type="domain" description="EamA" evidence="6">
    <location>
        <begin position="8"/>
        <end position="138"/>
    </location>
</feature>
<comment type="subcellular location">
    <subcellularLocation>
        <location evidence="1">Membrane</location>
        <topology evidence="1">Multi-pass membrane protein</topology>
    </subcellularLocation>
</comment>
<evidence type="ECO:0000313" key="7">
    <source>
        <dbReference type="EMBL" id="XBY44847.1"/>
    </source>
</evidence>
<dbReference type="GO" id="GO:0016020">
    <property type="term" value="C:membrane"/>
    <property type="evidence" value="ECO:0007669"/>
    <property type="project" value="UniProtKB-SubCell"/>
</dbReference>
<evidence type="ECO:0000256" key="5">
    <source>
        <dbReference type="SAM" id="Phobius"/>
    </source>
</evidence>
<proteinExistence type="predicted"/>
<dbReference type="PANTHER" id="PTHR32322:SF9">
    <property type="entry name" value="AMINO-ACID METABOLITE EFFLUX PUMP-RELATED"/>
    <property type="match status" value="1"/>
</dbReference>
<feature type="transmembrane region" description="Helical" evidence="5">
    <location>
        <begin position="33"/>
        <end position="54"/>
    </location>
</feature>
<evidence type="ECO:0000259" key="6">
    <source>
        <dbReference type="Pfam" id="PF00892"/>
    </source>
</evidence>
<feature type="domain" description="EamA" evidence="6">
    <location>
        <begin position="152"/>
        <end position="284"/>
    </location>
</feature>
<dbReference type="PANTHER" id="PTHR32322">
    <property type="entry name" value="INNER MEMBRANE TRANSPORTER"/>
    <property type="match status" value="1"/>
</dbReference>
<evidence type="ECO:0000256" key="1">
    <source>
        <dbReference type="ARBA" id="ARBA00004141"/>
    </source>
</evidence>
<evidence type="ECO:0000256" key="3">
    <source>
        <dbReference type="ARBA" id="ARBA00022989"/>
    </source>
</evidence>
<organism evidence="7">
    <name type="scientific">Methyloraptor flagellatus</name>
    <dbReference type="NCBI Taxonomy" id="3162530"/>
    <lineage>
        <taxon>Bacteria</taxon>
        <taxon>Pseudomonadati</taxon>
        <taxon>Pseudomonadota</taxon>
        <taxon>Alphaproteobacteria</taxon>
        <taxon>Hyphomicrobiales</taxon>
        <taxon>Ancalomicrobiaceae</taxon>
        <taxon>Methyloraptor</taxon>
    </lineage>
</organism>
<dbReference type="KEGG" id="mflg:ABS361_00610"/>
<evidence type="ECO:0000256" key="2">
    <source>
        <dbReference type="ARBA" id="ARBA00022692"/>
    </source>
</evidence>
<sequence length="309" mass="32545">MPLIAWALMTVLSIIWGSTFLFNRIVVVEVPPITVVFFRIAIGAAILLAVAIALRIRIPRDRRAAIDFLVMGLLNNAIPFVLIVWGQKTVGTGLASILNATTPIFGVIIAHLFTTDDKATPNRVAGVLLGIVGVAVMMGVDALAGLGDHIAGELACLGACLCYGFAALWSRRFRGRPPIATAAGQLTASALILLPAMLLVDRPWTLPVPSSAAVASILMLAVTSTAIAYVIFFRVLTIAGATNVMLVTLMIPPSAILMGALVLGERLALQHLVGVVLITAGLVAIDGRLARALRRRLRGTDAPERARGA</sequence>
<protein>
    <submittedName>
        <fullName evidence="7">DMT family transporter</fullName>
    </submittedName>
</protein>
<feature type="transmembrane region" description="Helical" evidence="5">
    <location>
        <begin position="269"/>
        <end position="289"/>
    </location>
</feature>
<feature type="transmembrane region" description="Helical" evidence="5">
    <location>
        <begin position="244"/>
        <end position="263"/>
    </location>
</feature>
<name>A0AAU7XB92_9HYPH</name>
<dbReference type="RefSeq" id="WP_407049939.1">
    <property type="nucleotide sequence ID" value="NZ_CP158568.1"/>
</dbReference>
<dbReference type="EMBL" id="CP158568">
    <property type="protein sequence ID" value="XBY44847.1"/>
    <property type="molecule type" value="Genomic_DNA"/>
</dbReference>
<keyword evidence="4 5" id="KW-0472">Membrane</keyword>
<feature type="transmembrane region" description="Helical" evidence="5">
    <location>
        <begin position="66"/>
        <end position="86"/>
    </location>
</feature>
<gene>
    <name evidence="7" type="ORF">ABS361_00610</name>
</gene>
<dbReference type="InterPro" id="IPR050638">
    <property type="entry name" value="AA-Vitamin_Transporters"/>
</dbReference>
<accession>A0AAU7XB92</accession>
<keyword evidence="2 5" id="KW-0812">Transmembrane</keyword>
<feature type="transmembrane region" description="Helical" evidence="5">
    <location>
        <begin position="182"/>
        <end position="200"/>
    </location>
</feature>
<keyword evidence="3 5" id="KW-1133">Transmembrane helix</keyword>
<feature type="transmembrane region" description="Helical" evidence="5">
    <location>
        <begin position="92"/>
        <end position="113"/>
    </location>
</feature>
<dbReference type="Pfam" id="PF00892">
    <property type="entry name" value="EamA"/>
    <property type="match status" value="2"/>
</dbReference>
<evidence type="ECO:0000256" key="4">
    <source>
        <dbReference type="ARBA" id="ARBA00023136"/>
    </source>
</evidence>
<dbReference type="AlphaFoldDB" id="A0AAU7XB92"/>
<feature type="transmembrane region" description="Helical" evidence="5">
    <location>
        <begin position="125"/>
        <end position="144"/>
    </location>
</feature>
<dbReference type="InterPro" id="IPR000620">
    <property type="entry name" value="EamA_dom"/>
</dbReference>
<dbReference type="SUPFAM" id="SSF103481">
    <property type="entry name" value="Multidrug resistance efflux transporter EmrE"/>
    <property type="match status" value="2"/>
</dbReference>
<reference evidence="7" key="1">
    <citation type="submission" date="2024-06" db="EMBL/GenBank/DDBJ databases">
        <title>Methylostella associata gen. nov., sp. nov., a novel Ancalomicrobiaceae-affiliated facultatively methylotrophic bacteria that feed on methanotrophs of the genus Methylococcus.</title>
        <authorList>
            <person name="Saltykova V."/>
            <person name="Danilova O.V."/>
            <person name="Oshkin I.Y."/>
            <person name="Belova S.E."/>
            <person name="Pimenov N.V."/>
            <person name="Dedysh S.N."/>
        </authorList>
    </citation>
    <scope>NUCLEOTIDE SEQUENCE</scope>
    <source>
        <strain evidence="7">S20</strain>
    </source>
</reference>
<feature type="transmembrane region" description="Helical" evidence="5">
    <location>
        <begin position="212"/>
        <end position="232"/>
    </location>
</feature>